<dbReference type="InterPro" id="IPR036388">
    <property type="entry name" value="WH-like_DNA-bd_sf"/>
</dbReference>
<dbReference type="OrthoDB" id="9815009at2"/>
<dbReference type="AlphaFoldDB" id="N1ZN89"/>
<accession>N1ZN89</accession>
<name>N1ZN89_9FIRM</name>
<evidence type="ECO:0000313" key="2">
    <source>
        <dbReference type="EMBL" id="EMZ17371.1"/>
    </source>
</evidence>
<dbReference type="InterPro" id="IPR036390">
    <property type="entry name" value="WH_DNA-bd_sf"/>
</dbReference>
<proteinExistence type="predicted"/>
<dbReference type="SUPFAM" id="SSF46785">
    <property type="entry name" value="Winged helix' DNA-binding domain"/>
    <property type="match status" value="1"/>
</dbReference>
<dbReference type="Proteomes" id="UP000012589">
    <property type="component" value="Unassembled WGS sequence"/>
</dbReference>
<sequence>MDTAHRRMEIISILSARGHTTMRELAWELDVSRRTIMNDVIALSFDYPVYTKPGEGGGVFITENYKPYINTLTLTEQKTLCGLYDKAEGKEKEILFRIIHKYGADKLKI</sequence>
<reference evidence="2 3" key="1">
    <citation type="journal article" date="2014" name="Genome Announc.">
        <title>Draft genome sequences of the altered schaedler flora, a defined bacterial community from gnotobiotic mice.</title>
        <authorList>
            <person name="Wannemuehler M.J."/>
            <person name="Overstreet A.M."/>
            <person name="Ward D.V."/>
            <person name="Phillips G.J."/>
        </authorList>
    </citation>
    <scope>NUCLEOTIDE SEQUENCE [LARGE SCALE GENOMIC DNA]</scope>
    <source>
        <strain evidence="2 3">ASF492</strain>
    </source>
</reference>
<comment type="caution">
    <text evidence="2">The sequence shown here is derived from an EMBL/GenBank/DDBJ whole genome shotgun (WGS) entry which is preliminary data.</text>
</comment>
<dbReference type="InterPro" id="IPR013196">
    <property type="entry name" value="HTH_11"/>
</dbReference>
<organism evidence="2 3">
    <name type="scientific">Eubacterium plexicaudatum ASF492</name>
    <dbReference type="NCBI Taxonomy" id="1235802"/>
    <lineage>
        <taxon>Bacteria</taxon>
        <taxon>Bacillati</taxon>
        <taxon>Bacillota</taxon>
        <taxon>Clostridia</taxon>
        <taxon>Eubacteriales</taxon>
        <taxon>Eubacteriaceae</taxon>
        <taxon>Eubacterium</taxon>
    </lineage>
</organism>
<feature type="domain" description="Helix-turn-helix type 11" evidence="1">
    <location>
        <begin position="6"/>
        <end position="56"/>
    </location>
</feature>
<evidence type="ECO:0000259" key="1">
    <source>
        <dbReference type="Pfam" id="PF08279"/>
    </source>
</evidence>
<dbReference type="STRING" id="1235802.C823_06034"/>
<keyword evidence="3" id="KW-1185">Reference proteome</keyword>
<gene>
    <name evidence="2" type="ORF">C823_06034</name>
</gene>
<evidence type="ECO:0000313" key="3">
    <source>
        <dbReference type="Proteomes" id="UP000012589"/>
    </source>
</evidence>
<dbReference type="HOGENOM" id="CLU_148032_1_0_9"/>
<dbReference type="Gene3D" id="1.10.10.10">
    <property type="entry name" value="Winged helix-like DNA-binding domain superfamily/Winged helix DNA-binding domain"/>
    <property type="match status" value="1"/>
</dbReference>
<dbReference type="eggNOG" id="COG2378">
    <property type="taxonomic scope" value="Bacteria"/>
</dbReference>
<dbReference type="PATRIC" id="fig|1235802.3.peg.6372"/>
<protein>
    <recommendedName>
        <fullName evidence="1">Helix-turn-helix type 11 domain-containing protein</fullName>
    </recommendedName>
</protein>
<dbReference type="EMBL" id="AQFT01000209">
    <property type="protein sequence ID" value="EMZ17371.1"/>
    <property type="molecule type" value="Genomic_DNA"/>
</dbReference>
<dbReference type="Pfam" id="PF08279">
    <property type="entry name" value="HTH_11"/>
    <property type="match status" value="1"/>
</dbReference>